<dbReference type="AlphaFoldDB" id="A0A4V3DXN8"/>
<comment type="similarity">
    <text evidence="1">Belongs to the ner transcriptional regulatory family.</text>
</comment>
<sequence>MNADEIREAVAAKGTTLYRLARAHGLNRNALVTSLNSKRRLPTYHLVIARFLGLPLHQLWPQHYGPEGYRDRRGDRARRMAHPPAAYEALLARIEAGEIYSRIKRELGVPSENALYPYMRRNPSFSARWRRAMGSRPGTRASHYSDAQVTAVLARVERGERLTDIYREPGQPSDTVILNRRRRDPAIDAAFRDALEGRGGGRVGPARLDRVLDGMREGRAYYSMRDVVTPNTLIRLRRTDPTFAARFDEARQSGRAIVVRQAETRKVSHAEMWAIVEAAVRRVPPYARNDIRADLMVELLEGRVAPEDARAAAGRLEKAWNQMFGRWDLSMDQERGEGGLNLHGLLASDEAGRRVESYAGAE</sequence>
<dbReference type="Gene3D" id="1.10.10.60">
    <property type="entry name" value="Homeodomain-like"/>
    <property type="match status" value="1"/>
</dbReference>
<dbReference type="EMBL" id="SNZR01000014">
    <property type="protein sequence ID" value="TDR89109.1"/>
    <property type="molecule type" value="Genomic_DNA"/>
</dbReference>
<organism evidence="6 7">
    <name type="scientific">Enterovirga rhinocerotis</name>
    <dbReference type="NCBI Taxonomy" id="1339210"/>
    <lineage>
        <taxon>Bacteria</taxon>
        <taxon>Pseudomonadati</taxon>
        <taxon>Pseudomonadota</taxon>
        <taxon>Alphaproteobacteria</taxon>
        <taxon>Hyphomicrobiales</taxon>
        <taxon>Methylobacteriaceae</taxon>
        <taxon>Enterovirga</taxon>
    </lineage>
</organism>
<evidence type="ECO:0000256" key="3">
    <source>
        <dbReference type="ARBA" id="ARBA00023125"/>
    </source>
</evidence>
<proteinExistence type="inferred from homology"/>
<gene>
    <name evidence="6" type="ORF">EV668_3597</name>
</gene>
<protein>
    <submittedName>
        <fullName evidence="6">Nlp family transcriptional regulator</fullName>
    </submittedName>
</protein>
<keyword evidence="3" id="KW-0238">DNA-binding</keyword>
<evidence type="ECO:0000313" key="7">
    <source>
        <dbReference type="Proteomes" id="UP000295122"/>
    </source>
</evidence>
<dbReference type="InterPro" id="IPR038722">
    <property type="entry name" value="Ner_HTH_dom"/>
</dbReference>
<accession>A0A4V3DXN8</accession>
<evidence type="ECO:0000256" key="1">
    <source>
        <dbReference type="ARBA" id="ARBA00006157"/>
    </source>
</evidence>
<dbReference type="Pfam" id="PF13693">
    <property type="entry name" value="HTH_35"/>
    <property type="match status" value="1"/>
</dbReference>
<evidence type="ECO:0000313" key="6">
    <source>
        <dbReference type="EMBL" id="TDR89109.1"/>
    </source>
</evidence>
<dbReference type="Gene3D" id="1.10.260.40">
    <property type="entry name" value="lambda repressor-like DNA-binding domains"/>
    <property type="match status" value="1"/>
</dbReference>
<dbReference type="SUPFAM" id="SSF47413">
    <property type="entry name" value="lambda repressor-like DNA-binding domains"/>
    <property type="match status" value="1"/>
</dbReference>
<comment type="caution">
    <text evidence="6">The sequence shown here is derived from an EMBL/GenBank/DDBJ whole genome shotgun (WGS) entry which is preliminary data.</text>
</comment>
<evidence type="ECO:0000256" key="4">
    <source>
        <dbReference type="ARBA" id="ARBA00023163"/>
    </source>
</evidence>
<feature type="domain" description="Ner winged helix-turn-helix DNA-binding" evidence="5">
    <location>
        <begin position="3"/>
        <end position="67"/>
    </location>
</feature>
<dbReference type="GO" id="GO:0003677">
    <property type="term" value="F:DNA binding"/>
    <property type="evidence" value="ECO:0007669"/>
    <property type="project" value="UniProtKB-KW"/>
</dbReference>
<evidence type="ECO:0000256" key="2">
    <source>
        <dbReference type="ARBA" id="ARBA00023015"/>
    </source>
</evidence>
<dbReference type="Proteomes" id="UP000295122">
    <property type="component" value="Unassembled WGS sequence"/>
</dbReference>
<evidence type="ECO:0000259" key="5">
    <source>
        <dbReference type="Pfam" id="PF13693"/>
    </source>
</evidence>
<dbReference type="OrthoDB" id="531446at2"/>
<keyword evidence="4" id="KW-0804">Transcription</keyword>
<keyword evidence="2" id="KW-0805">Transcription regulation</keyword>
<keyword evidence="7" id="KW-1185">Reference proteome</keyword>
<dbReference type="InterPro" id="IPR010982">
    <property type="entry name" value="Lambda_DNA-bd_dom_sf"/>
</dbReference>
<name>A0A4V3DXN8_9HYPH</name>
<reference evidence="6 7" key="1">
    <citation type="submission" date="2019-03" db="EMBL/GenBank/DDBJ databases">
        <title>Genomic Encyclopedia of Type Strains, Phase IV (KMG-IV): sequencing the most valuable type-strain genomes for metagenomic binning, comparative biology and taxonomic classification.</title>
        <authorList>
            <person name="Goeker M."/>
        </authorList>
    </citation>
    <scope>NUCLEOTIDE SEQUENCE [LARGE SCALE GENOMIC DNA]</scope>
    <source>
        <strain evidence="6 7">DSM 25903</strain>
    </source>
</reference>